<gene>
    <name evidence="2" type="ORF">GPECTOR_104g80</name>
</gene>
<feature type="compositionally biased region" description="Low complexity" evidence="1">
    <location>
        <begin position="319"/>
        <end position="332"/>
    </location>
</feature>
<comment type="caution">
    <text evidence="2">The sequence shown here is derived from an EMBL/GenBank/DDBJ whole genome shotgun (WGS) entry which is preliminary data.</text>
</comment>
<feature type="compositionally biased region" description="Low complexity" evidence="1">
    <location>
        <begin position="149"/>
        <end position="166"/>
    </location>
</feature>
<reference evidence="3" key="1">
    <citation type="journal article" date="2016" name="Nat. Commun.">
        <title>The Gonium pectorale genome demonstrates co-option of cell cycle regulation during the evolution of multicellularity.</title>
        <authorList>
            <person name="Hanschen E.R."/>
            <person name="Marriage T.N."/>
            <person name="Ferris P.J."/>
            <person name="Hamaji T."/>
            <person name="Toyoda A."/>
            <person name="Fujiyama A."/>
            <person name="Neme R."/>
            <person name="Noguchi H."/>
            <person name="Minakuchi Y."/>
            <person name="Suzuki M."/>
            <person name="Kawai-Toyooka H."/>
            <person name="Smith D.R."/>
            <person name="Sparks H."/>
            <person name="Anderson J."/>
            <person name="Bakaric R."/>
            <person name="Luria V."/>
            <person name="Karger A."/>
            <person name="Kirschner M.W."/>
            <person name="Durand P.M."/>
            <person name="Michod R.E."/>
            <person name="Nozaki H."/>
            <person name="Olson B.J."/>
        </authorList>
    </citation>
    <scope>NUCLEOTIDE SEQUENCE [LARGE SCALE GENOMIC DNA]</scope>
    <source>
        <strain evidence="3">NIES-2863</strain>
    </source>
</reference>
<dbReference type="Proteomes" id="UP000075714">
    <property type="component" value="Unassembled WGS sequence"/>
</dbReference>
<evidence type="ECO:0000313" key="2">
    <source>
        <dbReference type="EMBL" id="KXZ43074.1"/>
    </source>
</evidence>
<dbReference type="AlphaFoldDB" id="A0A150FZQ2"/>
<sequence length="394" mass="39355">MTFSIDKNVRRYVYCDVVRACDINPFVDTTGVQNYIINSAKVMFLHHRPHSKLGRPNGTDVCTTCHRHLREGFSYCSLACKVEALTKGETGPATSAAATAGAASADAATASASAAPAAPRRHVAVTAAAARCPSIGGCESDLQAAVSPRSGGARASAGGASTSAGTLPYMPPSPSTSLPRKRLLAAAAAAMAVYAGRSAAAAAAASDIDADGGDSSEPGEETVPYGGSSAALTLYGRKRSPSVAAAASLLAAQSDGGSEAGADVDPDPERDASYGSGSSEDERFDFNFENPPKRRRSFPTGRRPVLAGRQDASPDASLEDGSSLEGAASAGGAASTDGAAAVAAAAVALLMPYRSASLGAGMAAALDAASAAGAATAGGLSRRKRSLPQKAPVF</sequence>
<dbReference type="Pfam" id="PF04640">
    <property type="entry name" value="PLATZ"/>
    <property type="match status" value="1"/>
</dbReference>
<protein>
    <recommendedName>
        <fullName evidence="4">PLATZ transcription factor</fullName>
    </recommendedName>
</protein>
<keyword evidence="3" id="KW-1185">Reference proteome</keyword>
<organism evidence="2 3">
    <name type="scientific">Gonium pectorale</name>
    <name type="common">Green alga</name>
    <dbReference type="NCBI Taxonomy" id="33097"/>
    <lineage>
        <taxon>Eukaryota</taxon>
        <taxon>Viridiplantae</taxon>
        <taxon>Chlorophyta</taxon>
        <taxon>core chlorophytes</taxon>
        <taxon>Chlorophyceae</taxon>
        <taxon>CS clade</taxon>
        <taxon>Chlamydomonadales</taxon>
        <taxon>Volvocaceae</taxon>
        <taxon>Gonium</taxon>
    </lineage>
</organism>
<feature type="region of interest" description="Disordered" evidence="1">
    <location>
        <begin position="149"/>
        <end position="178"/>
    </location>
</feature>
<dbReference type="PANTHER" id="PTHR31065:SF1">
    <property type="entry name" value="OS09G0116050 PROTEIN"/>
    <property type="match status" value="1"/>
</dbReference>
<dbReference type="PANTHER" id="PTHR31065">
    <property type="entry name" value="PLATZ TRANSCRIPTION FACTOR FAMILY PROTEIN"/>
    <property type="match status" value="1"/>
</dbReference>
<proteinExistence type="predicted"/>
<dbReference type="EMBL" id="LSYV01000104">
    <property type="protein sequence ID" value="KXZ43074.1"/>
    <property type="molecule type" value="Genomic_DNA"/>
</dbReference>
<dbReference type="OrthoDB" id="1908108at2759"/>
<name>A0A150FZQ2_GONPE</name>
<evidence type="ECO:0000313" key="3">
    <source>
        <dbReference type="Proteomes" id="UP000075714"/>
    </source>
</evidence>
<accession>A0A150FZQ2</accession>
<dbReference type="STRING" id="33097.A0A150FZQ2"/>
<feature type="region of interest" description="Disordered" evidence="1">
    <location>
        <begin position="254"/>
        <end position="332"/>
    </location>
</feature>
<dbReference type="InterPro" id="IPR006734">
    <property type="entry name" value="PLATZ"/>
</dbReference>
<evidence type="ECO:0000256" key="1">
    <source>
        <dbReference type="SAM" id="MobiDB-lite"/>
    </source>
</evidence>
<evidence type="ECO:0008006" key="4">
    <source>
        <dbReference type="Google" id="ProtNLM"/>
    </source>
</evidence>
<feature type="region of interest" description="Disordered" evidence="1">
    <location>
        <begin position="375"/>
        <end position="394"/>
    </location>
</feature>